<evidence type="ECO:0000259" key="2">
    <source>
        <dbReference type="Pfam" id="PF00275"/>
    </source>
</evidence>
<organism evidence="3">
    <name type="scientific">marine sediment metagenome</name>
    <dbReference type="NCBI Taxonomy" id="412755"/>
    <lineage>
        <taxon>unclassified sequences</taxon>
        <taxon>metagenomes</taxon>
        <taxon>ecological metagenomes</taxon>
    </lineage>
</organism>
<dbReference type="AlphaFoldDB" id="A0A0F9A7D7"/>
<dbReference type="PANTHER" id="PTHR21090:SF5">
    <property type="entry name" value="PENTAFUNCTIONAL AROM POLYPEPTIDE"/>
    <property type="match status" value="1"/>
</dbReference>
<dbReference type="SUPFAM" id="SSF55205">
    <property type="entry name" value="EPT/RTPC-like"/>
    <property type="match status" value="1"/>
</dbReference>
<comment type="caution">
    <text evidence="3">The sequence shown here is derived from an EMBL/GenBank/DDBJ whole genome shotgun (WGS) entry which is preliminary data.</text>
</comment>
<sequence>MQRLVRSARALRGSIAPPGDKSISHRAAIFNAIADGEAVVQGFQRAADCLATLRCLRALGVPWRWQDETTLRVRGRGRHGL</sequence>
<feature type="non-terminal residue" evidence="3">
    <location>
        <position position="81"/>
    </location>
</feature>
<name>A0A0F9A7D7_9ZZZZ</name>
<proteinExistence type="predicted"/>
<dbReference type="Pfam" id="PF00275">
    <property type="entry name" value="EPSP_synthase"/>
    <property type="match status" value="1"/>
</dbReference>
<dbReference type="EMBL" id="LAZR01059301">
    <property type="protein sequence ID" value="KKK68081.1"/>
    <property type="molecule type" value="Genomic_DNA"/>
</dbReference>
<protein>
    <recommendedName>
        <fullName evidence="2">Enolpyruvate transferase domain-containing protein</fullName>
    </recommendedName>
</protein>
<feature type="domain" description="Enolpyruvate transferase" evidence="2">
    <location>
        <begin position="7"/>
        <end position="78"/>
    </location>
</feature>
<accession>A0A0F9A7D7</accession>
<dbReference type="Gene3D" id="3.65.10.10">
    <property type="entry name" value="Enolpyruvate transferase domain"/>
    <property type="match status" value="1"/>
</dbReference>
<evidence type="ECO:0000256" key="1">
    <source>
        <dbReference type="ARBA" id="ARBA00022679"/>
    </source>
</evidence>
<dbReference type="GO" id="GO:0003866">
    <property type="term" value="F:3-phosphoshikimate 1-carboxyvinyltransferase activity"/>
    <property type="evidence" value="ECO:0007669"/>
    <property type="project" value="TreeGrafter"/>
</dbReference>
<dbReference type="InterPro" id="IPR036968">
    <property type="entry name" value="Enolpyruvate_Tfrase_sf"/>
</dbReference>
<dbReference type="InterPro" id="IPR001986">
    <property type="entry name" value="Enolpyruvate_Tfrase_dom"/>
</dbReference>
<keyword evidence="1" id="KW-0808">Transferase</keyword>
<reference evidence="3" key="1">
    <citation type="journal article" date="2015" name="Nature">
        <title>Complex archaea that bridge the gap between prokaryotes and eukaryotes.</title>
        <authorList>
            <person name="Spang A."/>
            <person name="Saw J.H."/>
            <person name="Jorgensen S.L."/>
            <person name="Zaremba-Niedzwiedzka K."/>
            <person name="Martijn J."/>
            <person name="Lind A.E."/>
            <person name="van Eijk R."/>
            <person name="Schleper C."/>
            <person name="Guy L."/>
            <person name="Ettema T.J."/>
        </authorList>
    </citation>
    <scope>NUCLEOTIDE SEQUENCE</scope>
</reference>
<dbReference type="InterPro" id="IPR013792">
    <property type="entry name" value="RNA3'P_cycl/enolpyr_Trfase_a/b"/>
</dbReference>
<dbReference type="PANTHER" id="PTHR21090">
    <property type="entry name" value="AROM/DEHYDROQUINATE SYNTHASE"/>
    <property type="match status" value="1"/>
</dbReference>
<gene>
    <name evidence="3" type="ORF">LCGC14_2947630</name>
</gene>
<evidence type="ECO:0000313" key="3">
    <source>
        <dbReference type="EMBL" id="KKK68081.1"/>
    </source>
</evidence>
<dbReference type="GO" id="GO:0009423">
    <property type="term" value="P:chorismate biosynthetic process"/>
    <property type="evidence" value="ECO:0007669"/>
    <property type="project" value="TreeGrafter"/>
</dbReference>